<dbReference type="RefSeq" id="WP_029202508.1">
    <property type="nucleotide sequence ID" value="NZ_BMLB01000003.1"/>
</dbReference>
<dbReference type="Proteomes" id="UP000662111">
    <property type="component" value="Unassembled WGS sequence"/>
</dbReference>
<evidence type="ECO:0000313" key="3">
    <source>
        <dbReference type="EMBL" id="GGK67925.1"/>
    </source>
</evidence>
<protein>
    <recommendedName>
        <fullName evidence="2">DUF5129 domain-containing protein</fullName>
    </recommendedName>
</protein>
<dbReference type="Pfam" id="PF17173">
    <property type="entry name" value="DUF5129"/>
    <property type="match status" value="1"/>
</dbReference>
<dbReference type="InterPro" id="IPR033435">
    <property type="entry name" value="DUF5129"/>
</dbReference>
<proteinExistence type="predicted"/>
<dbReference type="Gene3D" id="3.10.310.50">
    <property type="match status" value="1"/>
</dbReference>
<feature type="domain" description="DUF5129" evidence="2">
    <location>
        <begin position="39"/>
        <end position="385"/>
    </location>
</feature>
<keyword evidence="4" id="KW-1185">Reference proteome</keyword>
<evidence type="ECO:0000313" key="4">
    <source>
        <dbReference type="Proteomes" id="UP000662111"/>
    </source>
</evidence>
<evidence type="ECO:0000259" key="2">
    <source>
        <dbReference type="Pfam" id="PF17173"/>
    </source>
</evidence>
<organism evidence="3 4">
    <name type="scientific">Ornithinimicrobium pekingense</name>
    <dbReference type="NCBI Taxonomy" id="384677"/>
    <lineage>
        <taxon>Bacteria</taxon>
        <taxon>Bacillati</taxon>
        <taxon>Actinomycetota</taxon>
        <taxon>Actinomycetes</taxon>
        <taxon>Micrococcales</taxon>
        <taxon>Ornithinimicrobiaceae</taxon>
        <taxon>Ornithinimicrobium</taxon>
    </lineage>
</organism>
<gene>
    <name evidence="3" type="ORF">GCM10011509_15370</name>
</gene>
<reference evidence="4" key="1">
    <citation type="journal article" date="2019" name="Int. J. Syst. Evol. Microbiol.">
        <title>The Global Catalogue of Microorganisms (GCM) 10K type strain sequencing project: providing services to taxonomists for standard genome sequencing and annotation.</title>
        <authorList>
            <consortium name="The Broad Institute Genomics Platform"/>
            <consortium name="The Broad Institute Genome Sequencing Center for Infectious Disease"/>
            <person name="Wu L."/>
            <person name="Ma J."/>
        </authorList>
    </citation>
    <scope>NUCLEOTIDE SEQUENCE [LARGE SCALE GENOMIC DNA]</scope>
    <source>
        <strain evidence="4">CGMCC 1.5362</strain>
    </source>
</reference>
<evidence type="ECO:0000256" key="1">
    <source>
        <dbReference type="SAM" id="MobiDB-lite"/>
    </source>
</evidence>
<name>A0ABQ2F834_9MICO</name>
<sequence length="490" mass="53832">MSVRTRALVGGVASLGVVGTTVGWYAAAAPEHAATGLQVDDTAEVLHEPTLREGLDGIRFHEPTEVAVFTTRGGEEARTDERALNDAVLSHARESRPEWLSADEQKWADDLYVFAVDPDGRLVGTYFGENRKVDPEEQTEIQEATYDDLRAGQWSEGAVTGIEEAAARMNSPFIRTAGGAAVFGGASLATLLGAGGYLGVGLHRARRSRAARAEGDERMASVVRDDEVTELHARLIPETSRYGGLMLRRYDEYRQGFRELTDLGNEVRSIPERDYDRAGTLERLTAYRDKARSLDELDDVIADTAALLNRDRAWAEAWQRQVAPVREDLEQVEPMLEQDLDDEVRGQPEAREVRRFASSQLVELDRLRAGLESRSVSPDDALDQLRDVRDQLSEHLDALAAAVGRTMDDSSEREMMLTAMRKERGGRRREPTIVSTANPMWTWYAVSSFRSGYSTGTSEVEQSRSASSGGSTSGYSGGGSFSGAGSSSRF</sequence>
<dbReference type="EMBL" id="BMLB01000003">
    <property type="protein sequence ID" value="GGK67925.1"/>
    <property type="molecule type" value="Genomic_DNA"/>
</dbReference>
<comment type="caution">
    <text evidence="3">The sequence shown here is derived from an EMBL/GenBank/DDBJ whole genome shotgun (WGS) entry which is preliminary data.</text>
</comment>
<accession>A0ABQ2F834</accession>
<feature type="region of interest" description="Disordered" evidence="1">
    <location>
        <begin position="453"/>
        <end position="490"/>
    </location>
</feature>
<feature type="compositionally biased region" description="Gly residues" evidence="1">
    <location>
        <begin position="471"/>
        <end position="482"/>
    </location>
</feature>